<evidence type="ECO:0000313" key="3">
    <source>
        <dbReference type="Proteomes" id="UP000235371"/>
    </source>
</evidence>
<proteinExistence type="predicted"/>
<name>A0A2J6TMM3_9HELO</name>
<reference evidence="2 3" key="1">
    <citation type="submission" date="2016-04" db="EMBL/GenBank/DDBJ databases">
        <title>A degradative enzymes factory behind the ericoid mycorrhizal symbiosis.</title>
        <authorList>
            <consortium name="DOE Joint Genome Institute"/>
            <person name="Martino E."/>
            <person name="Morin E."/>
            <person name="Grelet G."/>
            <person name="Kuo A."/>
            <person name="Kohler A."/>
            <person name="Daghino S."/>
            <person name="Barry K."/>
            <person name="Choi C."/>
            <person name="Cichocki N."/>
            <person name="Clum A."/>
            <person name="Copeland A."/>
            <person name="Hainaut M."/>
            <person name="Haridas S."/>
            <person name="Labutti K."/>
            <person name="Lindquist E."/>
            <person name="Lipzen A."/>
            <person name="Khouja H.-R."/>
            <person name="Murat C."/>
            <person name="Ohm R."/>
            <person name="Olson A."/>
            <person name="Spatafora J."/>
            <person name="Veneault-Fourrey C."/>
            <person name="Henrissat B."/>
            <person name="Grigoriev I."/>
            <person name="Martin F."/>
            <person name="Perotto S."/>
        </authorList>
    </citation>
    <scope>NUCLEOTIDE SEQUENCE [LARGE SCALE GENOMIC DNA]</scope>
    <source>
        <strain evidence="2 3">E</strain>
    </source>
</reference>
<gene>
    <name evidence="2" type="ORF">K444DRAFT_609225</name>
</gene>
<dbReference type="InParanoid" id="A0A2J6TMM3"/>
<keyword evidence="3" id="KW-1185">Reference proteome</keyword>
<dbReference type="GeneID" id="36587614"/>
<evidence type="ECO:0000313" key="2">
    <source>
        <dbReference type="EMBL" id="PMD64273.1"/>
    </source>
</evidence>
<dbReference type="STRING" id="1095630.A0A2J6TMM3"/>
<sequence length="182" mass="20215">MEGFITRKRSLAELDTNAGRLPSPAPSSSLVQPSSRPAKKTKTVSRVADSTSRTKRTNKASAKSKVAQTPGHCSLNKKEFGDRIKNCLALEKYAVQRMSFQVEMDVSFFRSFFGGDHGVQITPEVYDEKTPVVVAELRNKEAGEVFGVSKIKNGNRYETVHLFRMSVILYPLKQTASVWISA</sequence>
<dbReference type="EMBL" id="KZ613769">
    <property type="protein sequence ID" value="PMD64273.1"/>
    <property type="molecule type" value="Genomic_DNA"/>
</dbReference>
<protein>
    <submittedName>
        <fullName evidence="2">Uncharacterized protein</fullName>
    </submittedName>
</protein>
<dbReference type="AlphaFoldDB" id="A0A2J6TMM3"/>
<dbReference type="OrthoDB" id="2960909at2759"/>
<evidence type="ECO:0000256" key="1">
    <source>
        <dbReference type="SAM" id="MobiDB-lite"/>
    </source>
</evidence>
<feature type="compositionally biased region" description="Polar residues" evidence="1">
    <location>
        <begin position="26"/>
        <end position="35"/>
    </location>
</feature>
<organism evidence="2 3">
    <name type="scientific">Hyaloscypha bicolor E</name>
    <dbReference type="NCBI Taxonomy" id="1095630"/>
    <lineage>
        <taxon>Eukaryota</taxon>
        <taxon>Fungi</taxon>
        <taxon>Dikarya</taxon>
        <taxon>Ascomycota</taxon>
        <taxon>Pezizomycotina</taxon>
        <taxon>Leotiomycetes</taxon>
        <taxon>Helotiales</taxon>
        <taxon>Hyaloscyphaceae</taxon>
        <taxon>Hyaloscypha</taxon>
        <taxon>Hyaloscypha bicolor</taxon>
    </lineage>
</organism>
<dbReference type="RefSeq" id="XP_024741177.1">
    <property type="nucleotide sequence ID" value="XM_024879537.1"/>
</dbReference>
<feature type="region of interest" description="Disordered" evidence="1">
    <location>
        <begin position="1"/>
        <end position="68"/>
    </location>
</feature>
<accession>A0A2J6TMM3</accession>
<dbReference type="Proteomes" id="UP000235371">
    <property type="component" value="Unassembled WGS sequence"/>
</dbReference>